<name>J3LW33_ORYBR</name>
<reference evidence="2" key="2">
    <citation type="submission" date="2013-04" db="UniProtKB">
        <authorList>
            <consortium name="EnsemblPlants"/>
        </authorList>
    </citation>
    <scope>IDENTIFICATION</scope>
</reference>
<dbReference type="Proteomes" id="UP000006038">
    <property type="component" value="Chromosome 4"/>
</dbReference>
<dbReference type="Gramene" id="OB04G13580.1">
    <property type="protein sequence ID" value="OB04G13580.1"/>
    <property type="gene ID" value="OB04G13580"/>
</dbReference>
<feature type="region of interest" description="Disordered" evidence="1">
    <location>
        <begin position="1"/>
        <end position="20"/>
    </location>
</feature>
<keyword evidence="3" id="KW-1185">Reference proteome</keyword>
<protein>
    <submittedName>
        <fullName evidence="2">Uncharacterized protein</fullName>
    </submittedName>
</protein>
<evidence type="ECO:0000256" key="1">
    <source>
        <dbReference type="SAM" id="MobiDB-lite"/>
    </source>
</evidence>
<sequence>MGNGGKKDSEGRGQRRLDHHKDFIRMAPKVEQRDFILAWPMGVRGVAFLDVSY</sequence>
<evidence type="ECO:0000313" key="3">
    <source>
        <dbReference type="Proteomes" id="UP000006038"/>
    </source>
</evidence>
<dbReference type="HOGENOM" id="CLU_3071906_0_0_1"/>
<dbReference type="AlphaFoldDB" id="J3LW33"/>
<evidence type="ECO:0000313" key="2">
    <source>
        <dbReference type="EnsemblPlants" id="OB04G13580.1"/>
    </source>
</evidence>
<reference evidence="2" key="1">
    <citation type="journal article" date="2013" name="Nat. Commun.">
        <title>Whole-genome sequencing of Oryza brachyantha reveals mechanisms underlying Oryza genome evolution.</title>
        <authorList>
            <person name="Chen J."/>
            <person name="Huang Q."/>
            <person name="Gao D."/>
            <person name="Wang J."/>
            <person name="Lang Y."/>
            <person name="Liu T."/>
            <person name="Li B."/>
            <person name="Bai Z."/>
            <person name="Luis Goicoechea J."/>
            <person name="Liang C."/>
            <person name="Chen C."/>
            <person name="Zhang W."/>
            <person name="Sun S."/>
            <person name="Liao Y."/>
            <person name="Zhang X."/>
            <person name="Yang L."/>
            <person name="Song C."/>
            <person name="Wang M."/>
            <person name="Shi J."/>
            <person name="Liu G."/>
            <person name="Liu J."/>
            <person name="Zhou H."/>
            <person name="Zhou W."/>
            <person name="Yu Q."/>
            <person name="An N."/>
            <person name="Chen Y."/>
            <person name="Cai Q."/>
            <person name="Wang B."/>
            <person name="Liu B."/>
            <person name="Min J."/>
            <person name="Huang Y."/>
            <person name="Wu H."/>
            <person name="Li Z."/>
            <person name="Zhang Y."/>
            <person name="Yin Y."/>
            <person name="Song W."/>
            <person name="Jiang J."/>
            <person name="Jackson S.A."/>
            <person name="Wing R.A."/>
            <person name="Wang J."/>
            <person name="Chen M."/>
        </authorList>
    </citation>
    <scope>NUCLEOTIDE SEQUENCE [LARGE SCALE GENOMIC DNA]</scope>
    <source>
        <strain evidence="2">cv. IRGC 101232</strain>
    </source>
</reference>
<proteinExistence type="predicted"/>
<dbReference type="EnsemblPlants" id="OB04G13580.1">
    <property type="protein sequence ID" value="OB04G13580.1"/>
    <property type="gene ID" value="OB04G13580"/>
</dbReference>
<organism evidence="2">
    <name type="scientific">Oryza brachyantha</name>
    <name type="common">malo sina</name>
    <dbReference type="NCBI Taxonomy" id="4533"/>
    <lineage>
        <taxon>Eukaryota</taxon>
        <taxon>Viridiplantae</taxon>
        <taxon>Streptophyta</taxon>
        <taxon>Embryophyta</taxon>
        <taxon>Tracheophyta</taxon>
        <taxon>Spermatophyta</taxon>
        <taxon>Magnoliopsida</taxon>
        <taxon>Liliopsida</taxon>
        <taxon>Poales</taxon>
        <taxon>Poaceae</taxon>
        <taxon>BOP clade</taxon>
        <taxon>Oryzoideae</taxon>
        <taxon>Oryzeae</taxon>
        <taxon>Oryzinae</taxon>
        <taxon>Oryza</taxon>
    </lineage>
</organism>
<accession>J3LW33</accession>